<feature type="chain" id="PRO_5030694283" description="FecR protein domain-containing protein" evidence="2">
    <location>
        <begin position="27"/>
        <end position="304"/>
    </location>
</feature>
<evidence type="ECO:0008006" key="5">
    <source>
        <dbReference type="Google" id="ProtNLM"/>
    </source>
</evidence>
<protein>
    <recommendedName>
        <fullName evidence="5">FecR protein domain-containing protein</fullName>
    </recommendedName>
</protein>
<gene>
    <name evidence="3" type="ORF">RAMLITH_18175</name>
</gene>
<reference evidence="3 4" key="1">
    <citation type="journal article" date="2020" name="Nature">
        <title>Bacterial chemolithoautotrophy via manganese oxidation.</title>
        <authorList>
            <person name="Yu H."/>
            <person name="Leadbetter J.R."/>
        </authorList>
    </citation>
    <scope>NUCLEOTIDE SEQUENCE [LARGE SCALE GENOMIC DNA]</scope>
    <source>
        <strain evidence="3 4">RBP-1</strain>
    </source>
</reference>
<sequence>MDARGKILSSLMVIAGLAGAASSAHASAAAAASMSHREGSVAVAPAGATEWTEAAPGRAVAGGDRLWTDPGARAEVHLGGAVLHMDSEAFLEVADLGGGLFLGHLHDGALIVRVRALAAGDQLEIGTPHFSVRLLRAGDYRIDVDPARGASRLTVGQGHAFVRAGKGQALAVPASQQLEWTAGELKLVPAARAAPDAFERWAAGRHRREEQVLASRARPASRQGVADAQTAGAWVWIGSRWAWMPAPAPVAPSSGGEWEEPRARLPAPSRITRGEAEDPRTQWQLDQAQRQMQPLPPRTRPPGP</sequence>
<dbReference type="PANTHER" id="PTHR38731">
    <property type="entry name" value="LIPL45-RELATED LIPOPROTEIN-RELATED"/>
    <property type="match status" value="1"/>
</dbReference>
<evidence type="ECO:0000256" key="2">
    <source>
        <dbReference type="SAM" id="SignalP"/>
    </source>
</evidence>
<feature type="region of interest" description="Disordered" evidence="1">
    <location>
        <begin position="248"/>
        <end position="304"/>
    </location>
</feature>
<dbReference type="EMBL" id="VTOX01000007">
    <property type="protein sequence ID" value="NKE67752.1"/>
    <property type="molecule type" value="Genomic_DNA"/>
</dbReference>
<evidence type="ECO:0000313" key="3">
    <source>
        <dbReference type="EMBL" id="NKE67752.1"/>
    </source>
</evidence>
<feature type="signal peptide" evidence="2">
    <location>
        <begin position="1"/>
        <end position="26"/>
    </location>
</feature>
<evidence type="ECO:0000313" key="4">
    <source>
        <dbReference type="Proteomes" id="UP000521868"/>
    </source>
</evidence>
<keyword evidence="2" id="KW-0732">Signal</keyword>
<evidence type="ECO:0000256" key="1">
    <source>
        <dbReference type="SAM" id="MobiDB-lite"/>
    </source>
</evidence>
<keyword evidence="4" id="KW-1185">Reference proteome</keyword>
<comment type="caution">
    <text evidence="3">The sequence shown here is derived from an EMBL/GenBank/DDBJ whole genome shotgun (WGS) entry which is preliminary data.</text>
</comment>
<accession>A0A7X6DIE4</accession>
<dbReference type="RefSeq" id="WP_168108881.1">
    <property type="nucleotide sequence ID" value="NZ_VTOX01000007.1"/>
</dbReference>
<name>A0A7X6DIE4_9BURK</name>
<feature type="compositionally biased region" description="Pro residues" evidence="1">
    <location>
        <begin position="294"/>
        <end position="304"/>
    </location>
</feature>
<organism evidence="3 4">
    <name type="scientific">Ramlibacter lithotrophicus</name>
    <dbReference type="NCBI Taxonomy" id="2606681"/>
    <lineage>
        <taxon>Bacteria</taxon>
        <taxon>Pseudomonadati</taxon>
        <taxon>Pseudomonadota</taxon>
        <taxon>Betaproteobacteria</taxon>
        <taxon>Burkholderiales</taxon>
        <taxon>Comamonadaceae</taxon>
        <taxon>Ramlibacter</taxon>
    </lineage>
</organism>
<dbReference type="AlphaFoldDB" id="A0A7X6DIE4"/>
<proteinExistence type="predicted"/>
<dbReference type="Proteomes" id="UP000521868">
    <property type="component" value="Unassembled WGS sequence"/>
</dbReference>
<dbReference type="PANTHER" id="PTHR38731:SF3">
    <property type="entry name" value="BLL6125 PROTEIN"/>
    <property type="match status" value="1"/>
</dbReference>